<protein>
    <recommendedName>
        <fullName evidence="2">Peptidase C14 caspase domain-containing protein</fullName>
    </recommendedName>
</protein>
<dbReference type="GO" id="GO:0004197">
    <property type="term" value="F:cysteine-type endopeptidase activity"/>
    <property type="evidence" value="ECO:0007669"/>
    <property type="project" value="InterPro"/>
</dbReference>
<evidence type="ECO:0000259" key="2">
    <source>
        <dbReference type="Pfam" id="PF00656"/>
    </source>
</evidence>
<dbReference type="PANTHER" id="PTHR48104">
    <property type="entry name" value="METACASPASE-4"/>
    <property type="match status" value="1"/>
</dbReference>
<dbReference type="InterPro" id="IPR050452">
    <property type="entry name" value="Metacaspase"/>
</dbReference>
<feature type="domain" description="Peptidase C14 caspase" evidence="2">
    <location>
        <begin position="43"/>
        <end position="289"/>
    </location>
</feature>
<keyword evidence="4" id="KW-1185">Reference proteome</keyword>
<evidence type="ECO:0000256" key="1">
    <source>
        <dbReference type="ARBA" id="ARBA00009005"/>
    </source>
</evidence>
<accession>A0AAD7ANV1</accession>
<comment type="similarity">
    <text evidence="1">Belongs to the peptidase C14B family.</text>
</comment>
<name>A0AAD7ANV1_9AGAR</name>
<dbReference type="EMBL" id="JARIHO010000003">
    <property type="protein sequence ID" value="KAJ7363948.1"/>
    <property type="molecule type" value="Genomic_DNA"/>
</dbReference>
<proteinExistence type="inferred from homology"/>
<dbReference type="PANTHER" id="PTHR48104:SF30">
    <property type="entry name" value="METACASPASE-1"/>
    <property type="match status" value="1"/>
</dbReference>
<evidence type="ECO:0000313" key="4">
    <source>
        <dbReference type="Proteomes" id="UP001218218"/>
    </source>
</evidence>
<dbReference type="Proteomes" id="UP001218218">
    <property type="component" value="Unassembled WGS sequence"/>
</dbReference>
<dbReference type="Pfam" id="PF00656">
    <property type="entry name" value="Peptidase_C14"/>
    <property type="match status" value="1"/>
</dbReference>
<dbReference type="AlphaFoldDB" id="A0AAD7ANV1"/>
<organism evidence="3 4">
    <name type="scientific">Mycena albidolilacea</name>
    <dbReference type="NCBI Taxonomy" id="1033008"/>
    <lineage>
        <taxon>Eukaryota</taxon>
        <taxon>Fungi</taxon>
        <taxon>Dikarya</taxon>
        <taxon>Basidiomycota</taxon>
        <taxon>Agaricomycotina</taxon>
        <taxon>Agaricomycetes</taxon>
        <taxon>Agaricomycetidae</taxon>
        <taxon>Agaricales</taxon>
        <taxon>Marasmiineae</taxon>
        <taxon>Mycenaceae</taxon>
        <taxon>Mycena</taxon>
    </lineage>
</organism>
<evidence type="ECO:0000313" key="3">
    <source>
        <dbReference type="EMBL" id="KAJ7363948.1"/>
    </source>
</evidence>
<dbReference type="InterPro" id="IPR011600">
    <property type="entry name" value="Pept_C14_caspase"/>
</dbReference>
<comment type="caution">
    <text evidence="3">The sequence shown here is derived from an EMBL/GenBank/DDBJ whole genome shotgun (WGS) entry which is preliminary data.</text>
</comment>
<sequence>MVGSWSVYDDARPNRYRFCSTICKPPSYCFLHKMPSTIPLFGLIIGIDQYRSGSLWNLESCVEDARNVQRWLLKDLQVPKDQLSVLLDKDATKDNIEKCFVNHLLHNPKIFPGDAIIIYFAGHGSTIPAPVNWFHKGSVSGTAEVLCTYDFGHSGVAGISDRSLHSMLVDLSQAKGDNITLILDSCFSPLQSPANIRDRHRTRWTPSEKLLPRDLFSGLWPTASVRDYPRGIGFYSTAEAYTLLAACNPGEKAMEGKEGGRFTSALLETAREMALHNVSCAGILKHIRSKTGGSEPFAAGLNVKKPLFDALPFIPDGRYFQADFAHDSRSLRIGVGAVHGVVEGTEFSIHLHNYSGSCNPPIAKVYVNDVYPTWSFAHTETRGIPAGCWAQIRRWNNRGSFSIPSKKSGSALRRPSRMSLQSLARSFLHV</sequence>
<dbReference type="Gene3D" id="3.40.50.1460">
    <property type="match status" value="1"/>
</dbReference>
<dbReference type="GO" id="GO:0006508">
    <property type="term" value="P:proteolysis"/>
    <property type="evidence" value="ECO:0007669"/>
    <property type="project" value="InterPro"/>
</dbReference>
<gene>
    <name evidence="3" type="ORF">DFH08DRAFT_1015508</name>
</gene>
<dbReference type="GO" id="GO:0005737">
    <property type="term" value="C:cytoplasm"/>
    <property type="evidence" value="ECO:0007669"/>
    <property type="project" value="TreeGrafter"/>
</dbReference>
<reference evidence="3" key="1">
    <citation type="submission" date="2023-03" db="EMBL/GenBank/DDBJ databases">
        <title>Massive genome expansion in bonnet fungi (Mycena s.s.) driven by repeated elements and novel gene families across ecological guilds.</title>
        <authorList>
            <consortium name="Lawrence Berkeley National Laboratory"/>
            <person name="Harder C.B."/>
            <person name="Miyauchi S."/>
            <person name="Viragh M."/>
            <person name="Kuo A."/>
            <person name="Thoen E."/>
            <person name="Andreopoulos B."/>
            <person name="Lu D."/>
            <person name="Skrede I."/>
            <person name="Drula E."/>
            <person name="Henrissat B."/>
            <person name="Morin E."/>
            <person name="Kohler A."/>
            <person name="Barry K."/>
            <person name="LaButti K."/>
            <person name="Morin E."/>
            <person name="Salamov A."/>
            <person name="Lipzen A."/>
            <person name="Mereny Z."/>
            <person name="Hegedus B."/>
            <person name="Baldrian P."/>
            <person name="Stursova M."/>
            <person name="Weitz H."/>
            <person name="Taylor A."/>
            <person name="Grigoriev I.V."/>
            <person name="Nagy L.G."/>
            <person name="Martin F."/>
            <person name="Kauserud H."/>
        </authorList>
    </citation>
    <scope>NUCLEOTIDE SEQUENCE</scope>
    <source>
        <strain evidence="3">CBHHK002</strain>
    </source>
</reference>